<dbReference type="GO" id="GO:0002143">
    <property type="term" value="P:tRNA wobble position uridine thiolation"/>
    <property type="evidence" value="ECO:0007669"/>
    <property type="project" value="TreeGrafter"/>
</dbReference>
<dbReference type="GO" id="GO:0005829">
    <property type="term" value="C:cytosol"/>
    <property type="evidence" value="ECO:0007669"/>
    <property type="project" value="TreeGrafter"/>
</dbReference>
<protein>
    <recommendedName>
        <fullName evidence="3">Cytoplasmic tRNA 2-thiolation protein 2</fullName>
    </recommendedName>
</protein>
<dbReference type="GO" id="GO:0016779">
    <property type="term" value="F:nucleotidyltransferase activity"/>
    <property type="evidence" value="ECO:0007669"/>
    <property type="project" value="UniProtKB-UniRule"/>
</dbReference>
<comment type="similarity">
    <text evidence="3">Belongs to the CTU2/NCS2 family.</text>
</comment>
<evidence type="ECO:0000256" key="1">
    <source>
        <dbReference type="ARBA" id="ARBA00022490"/>
    </source>
</evidence>
<dbReference type="SUPFAM" id="SSF52402">
    <property type="entry name" value="Adenine nucleotide alpha hydrolases-like"/>
    <property type="match status" value="1"/>
</dbReference>
<sequence>MTNKQARNMSEIGQTCRRCKNEEAVLISRKEPFCGACFVHFIRGKQRKSMMSDDFKVKYGAKEKEITKVLLSLSCGSSSLVLLDSVVSMLKEQAIQHRSRQGFELVVAIIDTPSQQTLKPKEFIQKFKESVETSNLSVKFKIFEMNSMNISKDEIQTLKIDTAFQLDVLPSEIEGDSMTLTELLDQFSSKSTKQDFASAITRKLCFGMAKSLDCGFVLLGHSMTRLAVEVLSLTVRGRGSEIGDALHDGEVSSESGLRVIYPLRDVLLSEIEQYIRVQNLTHLVPLESPEYPKRLLRNSSIDEMIWDYFKDVGTNYAEVVSTVVKIGDKLTSVEVGNPCKICGELVADDPSHWLRKITVNEPFCDETVSVQSPDSSRSKPSSDEVHQTICYACIVNMVIEPADQAQWPRKTSFESDVLEEYIIDDDD</sequence>
<dbReference type="GO" id="GO:0032447">
    <property type="term" value="P:protein urmylation"/>
    <property type="evidence" value="ECO:0007669"/>
    <property type="project" value="UniProtKB-UniRule"/>
</dbReference>
<evidence type="ECO:0000256" key="3">
    <source>
        <dbReference type="HAMAP-Rule" id="MF_03054"/>
    </source>
</evidence>
<comment type="function">
    <text evidence="3">Plays a central role in 2-thiolation of mcm(5)S(2)U at tRNA wobble positions of tRNA(Lys), tRNA(Glu) and tRNA(Gln). May act by forming a heterodimer with NCS6 that ligates sulfur from thiocarboxylated URM1 onto the uridine of tRNAs at wobble position. Prior mcm(5) tRNA modification by the elongator complex is required for 2-thiolation. May also be involved in protein urmylation.</text>
</comment>
<dbReference type="GO" id="GO:0000049">
    <property type="term" value="F:tRNA binding"/>
    <property type="evidence" value="ECO:0007669"/>
    <property type="project" value="InterPro"/>
</dbReference>
<keyword evidence="5" id="KW-1185">Reference proteome</keyword>
<dbReference type="PANTHER" id="PTHR20882:SF14">
    <property type="entry name" value="CYTOPLASMIC TRNA 2-THIOLATION PROTEIN 2"/>
    <property type="match status" value="1"/>
</dbReference>
<dbReference type="Proteomes" id="UP000019384">
    <property type="component" value="Unassembled WGS sequence"/>
</dbReference>
<comment type="subcellular location">
    <subcellularLocation>
        <location evidence="3">Cytoplasm</location>
    </subcellularLocation>
</comment>
<keyword evidence="2 3" id="KW-0819">tRNA processing</keyword>
<dbReference type="OrthoDB" id="25129at2759"/>
<dbReference type="PANTHER" id="PTHR20882">
    <property type="entry name" value="CYTOPLASMIC TRNA 2-THIOLATION PROTEIN 2"/>
    <property type="match status" value="1"/>
</dbReference>
<proteinExistence type="inferred from homology"/>
<reference evidence="4" key="1">
    <citation type="submission" date="2013-12" db="EMBL/GenBank/DDBJ databases">
        <authorList>
            <person name="Genoscope - CEA"/>
        </authorList>
    </citation>
    <scope>NUCLEOTIDE SEQUENCE</scope>
    <source>
        <strain evidence="4">CBS 1993</strain>
    </source>
</reference>
<dbReference type="EMBL" id="HG793131">
    <property type="protein sequence ID" value="CDK29679.1"/>
    <property type="molecule type" value="Genomic_DNA"/>
</dbReference>
<evidence type="ECO:0000256" key="2">
    <source>
        <dbReference type="ARBA" id="ARBA00022694"/>
    </source>
</evidence>
<evidence type="ECO:0000313" key="5">
    <source>
        <dbReference type="Proteomes" id="UP000019384"/>
    </source>
</evidence>
<accession>W6MSI7</accession>
<dbReference type="STRING" id="1382522.W6MSI7"/>
<name>W6MSI7_9ASCO</name>
<comment type="pathway">
    <text evidence="3">tRNA modification; 5-methoxycarbonylmethyl-2-thiouridine-tRNA biosynthesis.</text>
</comment>
<dbReference type="InterPro" id="IPR014729">
    <property type="entry name" value="Rossmann-like_a/b/a_fold"/>
</dbReference>
<dbReference type="UniPathway" id="UPA00988"/>
<gene>
    <name evidence="3" type="primary">NCS2</name>
    <name evidence="3" type="synonym">CTU2</name>
    <name evidence="4" type="ORF">KUCA_T00005672001</name>
</gene>
<dbReference type="AlphaFoldDB" id="W6MSI7"/>
<dbReference type="HAMAP" id="MF_03054">
    <property type="entry name" value="CTU2"/>
    <property type="match status" value="1"/>
</dbReference>
<organism evidence="4 5">
    <name type="scientific">Kuraishia capsulata CBS 1993</name>
    <dbReference type="NCBI Taxonomy" id="1382522"/>
    <lineage>
        <taxon>Eukaryota</taxon>
        <taxon>Fungi</taxon>
        <taxon>Dikarya</taxon>
        <taxon>Ascomycota</taxon>
        <taxon>Saccharomycotina</taxon>
        <taxon>Pichiomycetes</taxon>
        <taxon>Pichiales</taxon>
        <taxon>Pichiaceae</taxon>
        <taxon>Kuraishia</taxon>
    </lineage>
</organism>
<evidence type="ECO:0000313" key="4">
    <source>
        <dbReference type="EMBL" id="CDK29679.1"/>
    </source>
</evidence>
<keyword evidence="1 3" id="KW-0963">Cytoplasm</keyword>
<dbReference type="HOGENOM" id="CLU_024534_1_0_1"/>
<dbReference type="InterPro" id="IPR019407">
    <property type="entry name" value="CTU2"/>
</dbReference>
<reference evidence="4" key="2">
    <citation type="submission" date="2014-02" db="EMBL/GenBank/DDBJ databases">
        <title>Complete DNA sequence of /Kuraishia capsulata/ illustrates novel genomic features among budding yeasts (/Saccharomycotina/).</title>
        <authorList>
            <person name="Morales L."/>
            <person name="Noel B."/>
            <person name="Porcel B."/>
            <person name="Marcet-Houben M."/>
            <person name="Hullo M-F."/>
            <person name="Sacerdot C."/>
            <person name="Tekaia F."/>
            <person name="Leh-Louis V."/>
            <person name="Despons L."/>
            <person name="Khanna V."/>
            <person name="Aury J-M."/>
            <person name="Barbe V."/>
            <person name="Couloux A."/>
            <person name="Labadie K."/>
            <person name="Pelletier E."/>
            <person name="Souciet J-L."/>
            <person name="Boekhout T."/>
            <person name="Gabaldon T."/>
            <person name="Wincker P."/>
            <person name="Dujon B."/>
        </authorList>
    </citation>
    <scope>NUCLEOTIDE SEQUENCE</scope>
    <source>
        <strain evidence="4">CBS 1993</strain>
    </source>
</reference>
<dbReference type="GO" id="GO:0016783">
    <property type="term" value="F:sulfurtransferase activity"/>
    <property type="evidence" value="ECO:0007669"/>
    <property type="project" value="TreeGrafter"/>
</dbReference>
<dbReference type="Pfam" id="PF10288">
    <property type="entry name" value="CTU2"/>
    <property type="match status" value="1"/>
</dbReference>
<dbReference type="Gene3D" id="3.40.50.620">
    <property type="entry name" value="HUPs"/>
    <property type="match status" value="1"/>
</dbReference>